<dbReference type="Proteomes" id="UP001279734">
    <property type="component" value="Unassembled WGS sequence"/>
</dbReference>
<proteinExistence type="predicted"/>
<dbReference type="PANTHER" id="PTHR33463">
    <property type="entry name" value="NB-ARC DOMAIN-CONTAINING PROTEIN-RELATED"/>
    <property type="match status" value="1"/>
</dbReference>
<evidence type="ECO:0000259" key="3">
    <source>
        <dbReference type="Pfam" id="PF23247"/>
    </source>
</evidence>
<keyword evidence="5" id="KW-1185">Reference proteome</keyword>
<keyword evidence="1" id="KW-0611">Plant defense</keyword>
<dbReference type="Pfam" id="PF23247">
    <property type="entry name" value="LRR_RPS2"/>
    <property type="match status" value="2"/>
</dbReference>
<protein>
    <recommendedName>
        <fullName evidence="3">Disease resistance protein At4g27190-like leucine-rich repeats domain-containing protein</fullName>
    </recommendedName>
</protein>
<feature type="domain" description="Disease resistance protein At4g27190-like leucine-rich repeats" evidence="3">
    <location>
        <begin position="5"/>
        <end position="139"/>
    </location>
</feature>
<feature type="compositionally biased region" description="Basic and acidic residues" evidence="2">
    <location>
        <begin position="466"/>
        <end position="481"/>
    </location>
</feature>
<dbReference type="PANTHER" id="PTHR33463:SF198">
    <property type="entry name" value="RPP4C3"/>
    <property type="match status" value="1"/>
</dbReference>
<feature type="compositionally biased region" description="Basic and acidic residues" evidence="2">
    <location>
        <begin position="405"/>
        <end position="429"/>
    </location>
</feature>
<organism evidence="4 5">
    <name type="scientific">Nepenthes gracilis</name>
    <name type="common">Slender pitcher plant</name>
    <dbReference type="NCBI Taxonomy" id="150966"/>
    <lineage>
        <taxon>Eukaryota</taxon>
        <taxon>Viridiplantae</taxon>
        <taxon>Streptophyta</taxon>
        <taxon>Embryophyta</taxon>
        <taxon>Tracheophyta</taxon>
        <taxon>Spermatophyta</taxon>
        <taxon>Magnoliopsida</taxon>
        <taxon>eudicotyledons</taxon>
        <taxon>Gunneridae</taxon>
        <taxon>Pentapetalae</taxon>
        <taxon>Caryophyllales</taxon>
        <taxon>Nepenthaceae</taxon>
        <taxon>Nepenthes</taxon>
    </lineage>
</organism>
<accession>A0AAD3SJV3</accession>
<dbReference type="InterPro" id="IPR032675">
    <property type="entry name" value="LRR_dom_sf"/>
</dbReference>
<dbReference type="Gene3D" id="3.80.10.10">
    <property type="entry name" value="Ribonuclease Inhibitor"/>
    <property type="match status" value="2"/>
</dbReference>
<comment type="caution">
    <text evidence="4">The sequence shown here is derived from an EMBL/GenBank/DDBJ whole genome shotgun (WGS) entry which is preliminary data.</text>
</comment>
<reference evidence="4" key="1">
    <citation type="submission" date="2023-05" db="EMBL/GenBank/DDBJ databases">
        <title>Nepenthes gracilis genome sequencing.</title>
        <authorList>
            <person name="Fukushima K."/>
        </authorList>
    </citation>
    <scope>NUCLEOTIDE SEQUENCE</scope>
    <source>
        <strain evidence="4">SING2019-196</strain>
    </source>
</reference>
<evidence type="ECO:0000256" key="2">
    <source>
        <dbReference type="SAM" id="MobiDB-lite"/>
    </source>
</evidence>
<evidence type="ECO:0000313" key="4">
    <source>
        <dbReference type="EMBL" id="GMH12049.1"/>
    </source>
</evidence>
<sequence length="530" mass="60834">MHGPQEIWGGHIDARSFNELETIKIKYAEKVIKVFSLDAIKQMQNLKKLYLQEFQLAEEFIDPVGFYNDEVENLALLPQLKKLVMDSFPRLKWIPWEELALKNLRELKLSKIHGLTSLFPVSVCRRLLNLETLHIIDCEKMEEIVGGRSWDTNIVEVNVEFPRLNFLRLDKLPAFRSLGSNNVILEFSSIEGVGFGQFQNQILLILLQKFQHVKNLKLGGCEALLESFNLKGRAYAIPPRLRKFTLYDMPNLQRIPWTVFSVKSIHYLKISKIHGLKFLFPASMHSEGFVQLEEIHINHCNDLEQVFAQGSIEVTSNNATSTTIVLPRVKIIKFKDLRSLRSFSSEYYNDVELPSLEEVKIKDCSMMETFSYGSLSTQGSCKIRMDWEDEEECYDLNAFITKRKEAKETKSTEGETSREEGETSREGAKGKSVGETSRESVKREFVEGETSRGAKGEFVEEDTNEEDVKGETIGEGAKEESVEGETNGEDAKGESKVRQVEKLQMYKISNRVAKIRLYWSFNYVEVLETS</sequence>
<dbReference type="EMBL" id="BSYO01000011">
    <property type="protein sequence ID" value="GMH12049.1"/>
    <property type="molecule type" value="Genomic_DNA"/>
</dbReference>
<name>A0AAD3SJV3_NEPGR</name>
<dbReference type="InterPro" id="IPR050905">
    <property type="entry name" value="Plant_NBS-LRR"/>
</dbReference>
<feature type="region of interest" description="Disordered" evidence="2">
    <location>
        <begin position="405"/>
        <end position="497"/>
    </location>
</feature>
<evidence type="ECO:0000256" key="1">
    <source>
        <dbReference type="ARBA" id="ARBA00022821"/>
    </source>
</evidence>
<feature type="domain" description="Disease resistance protein At4g27190-like leucine-rich repeats" evidence="3">
    <location>
        <begin position="199"/>
        <end position="301"/>
    </location>
</feature>
<gene>
    <name evidence="4" type="ORF">Nepgr_013890</name>
</gene>
<dbReference type="SUPFAM" id="SSF52058">
    <property type="entry name" value="L domain-like"/>
    <property type="match status" value="1"/>
</dbReference>
<feature type="compositionally biased region" description="Basic and acidic residues" evidence="2">
    <location>
        <begin position="436"/>
        <end position="458"/>
    </location>
</feature>
<evidence type="ECO:0000313" key="5">
    <source>
        <dbReference type="Proteomes" id="UP001279734"/>
    </source>
</evidence>
<dbReference type="InterPro" id="IPR057135">
    <property type="entry name" value="At4g27190-like_LRR"/>
</dbReference>
<dbReference type="AlphaFoldDB" id="A0AAD3SJV3"/>